<dbReference type="SUPFAM" id="SSF56672">
    <property type="entry name" value="DNA/RNA polymerases"/>
    <property type="match status" value="1"/>
</dbReference>
<dbReference type="PANTHER" id="PTHR33332">
    <property type="entry name" value="REVERSE TRANSCRIPTASE DOMAIN-CONTAINING PROTEIN"/>
    <property type="match status" value="1"/>
</dbReference>
<dbReference type="InterPro" id="IPR000477">
    <property type="entry name" value="RT_dom"/>
</dbReference>
<proteinExistence type="predicted"/>
<sequence>FIKSFLRERKFTVKVGKTEGPKSPCGVGVPQGAVLSPTLFNLVMADLPRHLAEIEGLGFTIYADDITIWTKGGAVGRQEEVLQKALDTITNYLDSVGMAAATEKTQYIVVGNWRIQAQSETQNIRLTMKGEEIQRVKNIRILGLFIDENGKASTWMKRSVQTWKNTLHLIRRVATKRWGATEGVTRALT</sequence>
<organism evidence="2">
    <name type="scientific">Ixodes ricinus</name>
    <name type="common">Common tick</name>
    <name type="synonym">Acarus ricinus</name>
    <dbReference type="NCBI Taxonomy" id="34613"/>
    <lineage>
        <taxon>Eukaryota</taxon>
        <taxon>Metazoa</taxon>
        <taxon>Ecdysozoa</taxon>
        <taxon>Arthropoda</taxon>
        <taxon>Chelicerata</taxon>
        <taxon>Arachnida</taxon>
        <taxon>Acari</taxon>
        <taxon>Parasitiformes</taxon>
        <taxon>Ixodida</taxon>
        <taxon>Ixodoidea</taxon>
        <taxon>Ixodidae</taxon>
        <taxon>Ixodinae</taxon>
        <taxon>Ixodes</taxon>
    </lineage>
</organism>
<reference evidence="2" key="1">
    <citation type="journal article" date="2018" name="PLoS Negl. Trop. Dis.">
        <title>Sialome diversity of ticks revealed by RNAseq of single tick salivary glands.</title>
        <authorList>
            <person name="Perner J."/>
            <person name="Kropackova S."/>
            <person name="Kopacek P."/>
            <person name="Ribeiro J.M."/>
        </authorList>
    </citation>
    <scope>NUCLEOTIDE SEQUENCE</scope>
    <source>
        <strain evidence="2">Siblings of single egg batch collected in Ceske Budejovice</strain>
        <tissue evidence="2">Salivary glands</tissue>
    </source>
</reference>
<evidence type="ECO:0000259" key="1">
    <source>
        <dbReference type="PROSITE" id="PS50878"/>
    </source>
</evidence>
<name>A0A147BIN9_IXORI</name>
<dbReference type="AlphaFoldDB" id="A0A147BIN9"/>
<dbReference type="PROSITE" id="PS50878">
    <property type="entry name" value="RT_POL"/>
    <property type="match status" value="1"/>
</dbReference>
<dbReference type="InterPro" id="IPR043502">
    <property type="entry name" value="DNA/RNA_pol_sf"/>
</dbReference>
<feature type="non-terminal residue" evidence="2">
    <location>
        <position position="1"/>
    </location>
</feature>
<dbReference type="GO" id="GO:0071897">
    <property type="term" value="P:DNA biosynthetic process"/>
    <property type="evidence" value="ECO:0007669"/>
    <property type="project" value="UniProtKB-ARBA"/>
</dbReference>
<accession>A0A147BIN9</accession>
<protein>
    <submittedName>
        <fullName evidence="2">Putative tick transposon</fullName>
    </submittedName>
</protein>
<feature type="non-terminal residue" evidence="2">
    <location>
        <position position="189"/>
    </location>
</feature>
<feature type="domain" description="Reverse transcriptase" evidence="1">
    <location>
        <begin position="1"/>
        <end position="146"/>
    </location>
</feature>
<dbReference type="EMBL" id="GEGO01004768">
    <property type="protein sequence ID" value="JAR90636.1"/>
    <property type="molecule type" value="Transcribed_RNA"/>
</dbReference>
<dbReference type="Pfam" id="PF00078">
    <property type="entry name" value="RVT_1"/>
    <property type="match status" value="1"/>
</dbReference>
<evidence type="ECO:0000313" key="2">
    <source>
        <dbReference type="EMBL" id="JAR90636.1"/>
    </source>
</evidence>
<dbReference type="Gene3D" id="3.30.70.270">
    <property type="match status" value="1"/>
</dbReference>
<dbReference type="InterPro" id="IPR043128">
    <property type="entry name" value="Rev_trsase/Diguanyl_cyclase"/>
</dbReference>